<dbReference type="Gene3D" id="3.50.50.60">
    <property type="entry name" value="FAD/NAD(P)-binding domain"/>
    <property type="match status" value="1"/>
</dbReference>
<evidence type="ECO:0000256" key="2">
    <source>
        <dbReference type="ARBA" id="ARBA00023027"/>
    </source>
</evidence>
<dbReference type="InterPro" id="IPR050631">
    <property type="entry name" value="PheA/TfdB_FAD_monoxygenase"/>
</dbReference>
<dbReference type="PANTHER" id="PTHR43476">
    <property type="entry name" value="3-(3-HYDROXY-PHENYL)PROPIONATE/3-HYDROXYCINNAMIC ACID HYDROXYLASE"/>
    <property type="match status" value="1"/>
</dbReference>
<dbReference type="SUPFAM" id="SSF51905">
    <property type="entry name" value="FAD/NAD(P)-binding domain"/>
    <property type="match status" value="1"/>
</dbReference>
<dbReference type="KEGG" id="mgor:H0P51_20665"/>
<accession>A0A7D6E3P9</accession>
<proteinExistence type="predicted"/>
<dbReference type="EMBL" id="CP059165">
    <property type="protein sequence ID" value="QLL06163.1"/>
    <property type="molecule type" value="Genomic_DNA"/>
</dbReference>
<feature type="domain" description="FAD-binding" evidence="3">
    <location>
        <begin position="97"/>
        <end position="296"/>
    </location>
</feature>
<dbReference type="PRINTS" id="PR00420">
    <property type="entry name" value="RNGMNOXGNASE"/>
</dbReference>
<evidence type="ECO:0000256" key="1">
    <source>
        <dbReference type="ARBA" id="ARBA00023002"/>
    </source>
</evidence>
<reference evidence="5" key="1">
    <citation type="submission" date="2020-07" db="EMBL/GenBank/DDBJ databases">
        <title>Description of Mycobacterium gordonae subsp. intergordonae subsp.nov. and Mycobacterium gordonae subsp. gordonae subsp. nov.</title>
        <authorList>
            <person name="Yu X."/>
        </authorList>
    </citation>
    <scope>NUCLEOTIDE SEQUENCE [LARGE SCALE GENOMIC DNA]</scope>
    <source>
        <strain evidence="5">24</strain>
    </source>
</reference>
<keyword evidence="1" id="KW-0560">Oxidoreductase</keyword>
<dbReference type="Proteomes" id="UP000510682">
    <property type="component" value="Chromosome"/>
</dbReference>
<dbReference type="Gene3D" id="3.30.9.20">
    <property type="match status" value="1"/>
</dbReference>
<sequence>MHDRLDLDGTLGFGVGLSGAALEVLGVHDPETRELLEEHALRFHEASFCLPRGTYRLPGFSSGIAISRPELRRLLCDQATKAGVVVENGRAADVDEFRGSADLIIAADGVSSPTRDRYAAQFGARVIEGRGVYLWCGADLELPGAIFAPVATEHGVFTTHAYPYATGRSAFVIESTEETLRNAGLDHVSPTVDDDVYSIEYLSNAFADLLDGQMLHGNRSKWFHFRTVFCETWTHENIALLGDAAATADPSLGSGTKLTLDSAIALADALNAWPHREIRDCLERYDAFRRPAVTAFQELALRSQRWWDTFPRRLHLEGERLAVAYLTRGGHVSLDAALARSGDLIRPAVASWAQVDSSDLPEAGLAQWIVNRPFRWRSETFASQILSRRDVLAMFSGRRPETIVVDVDDPWGEIADALVAEARRALGDGTDCVVLTGERDRCAVLNRLHVAERMRMELGCLVAIDAGAEDIEDVAAGLVAGRIDFACTLSVEEHPGAAATELADTIA</sequence>
<dbReference type="InterPro" id="IPR002938">
    <property type="entry name" value="FAD-bd"/>
</dbReference>
<protein>
    <submittedName>
        <fullName evidence="4">FAD-dependent monooxygenase</fullName>
    </submittedName>
</protein>
<name>A0A7D6E3P9_9MYCO</name>
<keyword evidence="2" id="KW-0520">NAD</keyword>
<evidence type="ECO:0000313" key="4">
    <source>
        <dbReference type="EMBL" id="QLL06163.1"/>
    </source>
</evidence>
<dbReference type="GO" id="GO:0071949">
    <property type="term" value="F:FAD binding"/>
    <property type="evidence" value="ECO:0007669"/>
    <property type="project" value="InterPro"/>
</dbReference>
<dbReference type="AlphaFoldDB" id="A0A7D6E3P9"/>
<gene>
    <name evidence="4" type="ORF">H0P51_20665</name>
</gene>
<reference evidence="4 5" key="2">
    <citation type="submission" date="2020-07" db="EMBL/GenBank/DDBJ databases">
        <authorList>
            <person name="Yu X."/>
        </authorList>
    </citation>
    <scope>NUCLEOTIDE SEQUENCE [LARGE SCALE GENOMIC DNA]</scope>
    <source>
        <strain evidence="5">24</strain>
    </source>
</reference>
<keyword evidence="5" id="KW-1185">Reference proteome</keyword>
<dbReference type="RefSeq" id="WP_180914745.1">
    <property type="nucleotide sequence ID" value="NZ_CP059165.1"/>
</dbReference>
<dbReference type="InterPro" id="IPR036188">
    <property type="entry name" value="FAD/NAD-bd_sf"/>
</dbReference>
<reference evidence="5" key="3">
    <citation type="submission" date="2023-07" db="EMBL/GenBank/DDBJ databases">
        <title>Description of Mycobacterium gordonae subsp. intergordonae subsp.nov. and Mycobacterium gordonae subsp. gordonae subsp. nov.</title>
        <authorList>
            <person name="Huang H."/>
        </authorList>
    </citation>
    <scope>NUCLEOTIDE SEQUENCE [LARGE SCALE GENOMIC DNA]</scope>
    <source>
        <strain evidence="5">24</strain>
    </source>
</reference>
<dbReference type="GO" id="GO:0004497">
    <property type="term" value="F:monooxygenase activity"/>
    <property type="evidence" value="ECO:0007669"/>
    <property type="project" value="UniProtKB-KW"/>
</dbReference>
<keyword evidence="4" id="KW-0503">Monooxygenase</keyword>
<dbReference type="PANTHER" id="PTHR43476:SF4">
    <property type="entry name" value="BLR0106 PROTEIN"/>
    <property type="match status" value="1"/>
</dbReference>
<organism evidence="4 5">
    <name type="scientific">Mycobacterium vicinigordonae</name>
    <dbReference type="NCBI Taxonomy" id="1719132"/>
    <lineage>
        <taxon>Bacteria</taxon>
        <taxon>Bacillati</taxon>
        <taxon>Actinomycetota</taxon>
        <taxon>Actinomycetes</taxon>
        <taxon>Mycobacteriales</taxon>
        <taxon>Mycobacteriaceae</taxon>
        <taxon>Mycobacterium</taxon>
    </lineage>
</organism>
<dbReference type="Pfam" id="PF01494">
    <property type="entry name" value="FAD_binding_3"/>
    <property type="match status" value="1"/>
</dbReference>
<evidence type="ECO:0000259" key="3">
    <source>
        <dbReference type="Pfam" id="PF01494"/>
    </source>
</evidence>
<evidence type="ECO:0000313" key="5">
    <source>
        <dbReference type="Proteomes" id="UP000510682"/>
    </source>
</evidence>